<evidence type="ECO:0000256" key="5">
    <source>
        <dbReference type="ARBA" id="ARBA00022272"/>
    </source>
</evidence>
<organism evidence="12 13">
    <name type="scientific">Aerophobetes bacterium</name>
    <dbReference type="NCBI Taxonomy" id="2030807"/>
    <lineage>
        <taxon>Bacteria</taxon>
        <taxon>Candidatus Aerophobota</taxon>
    </lineage>
</organism>
<reference evidence="12 13" key="1">
    <citation type="submission" date="2018-06" db="EMBL/GenBank/DDBJ databases">
        <title>Extensive metabolic versatility and redundancy in microbially diverse, dynamic hydrothermal sediments.</title>
        <authorList>
            <person name="Dombrowski N."/>
            <person name="Teske A."/>
            <person name="Baker B.J."/>
        </authorList>
    </citation>
    <scope>NUCLEOTIDE SEQUENCE [LARGE SCALE GENOMIC DNA]</scope>
    <source>
        <strain evidence="12">B47_G16</strain>
    </source>
</reference>
<comment type="pathway">
    <text evidence="2 10">Amino-acid biosynthesis; L-tryptophan biosynthesis; L-tryptophan from chorismate: step 3/5.</text>
</comment>
<evidence type="ECO:0000256" key="7">
    <source>
        <dbReference type="ARBA" id="ARBA00022822"/>
    </source>
</evidence>
<evidence type="ECO:0000256" key="9">
    <source>
        <dbReference type="ARBA" id="ARBA00023235"/>
    </source>
</evidence>
<evidence type="ECO:0000313" key="13">
    <source>
        <dbReference type="Proteomes" id="UP000279422"/>
    </source>
</evidence>
<dbReference type="AlphaFoldDB" id="A0A497E5G4"/>
<dbReference type="PANTHER" id="PTHR42894:SF1">
    <property type="entry name" value="N-(5'-PHOSPHORIBOSYL)ANTHRANILATE ISOMERASE"/>
    <property type="match status" value="1"/>
</dbReference>
<dbReference type="GO" id="GO:0004640">
    <property type="term" value="F:phosphoribosylanthranilate isomerase activity"/>
    <property type="evidence" value="ECO:0007669"/>
    <property type="project" value="UniProtKB-UniRule"/>
</dbReference>
<dbReference type="CDD" id="cd00405">
    <property type="entry name" value="PRAI"/>
    <property type="match status" value="1"/>
</dbReference>
<keyword evidence="7 10" id="KW-0822">Tryptophan biosynthesis</keyword>
<dbReference type="Pfam" id="PF00697">
    <property type="entry name" value="PRAI"/>
    <property type="match status" value="1"/>
</dbReference>
<evidence type="ECO:0000256" key="10">
    <source>
        <dbReference type="HAMAP-Rule" id="MF_00135"/>
    </source>
</evidence>
<evidence type="ECO:0000313" key="12">
    <source>
        <dbReference type="EMBL" id="RLE10148.1"/>
    </source>
</evidence>
<dbReference type="GO" id="GO:0000162">
    <property type="term" value="P:L-tryptophan biosynthetic process"/>
    <property type="evidence" value="ECO:0007669"/>
    <property type="project" value="UniProtKB-UniRule"/>
</dbReference>
<dbReference type="EC" id="5.3.1.24" evidence="4 10"/>
<evidence type="ECO:0000256" key="6">
    <source>
        <dbReference type="ARBA" id="ARBA00022605"/>
    </source>
</evidence>
<proteinExistence type="inferred from homology"/>
<keyword evidence="8 10" id="KW-0057">Aromatic amino acid biosynthesis</keyword>
<dbReference type="InterPro" id="IPR044643">
    <property type="entry name" value="TrpF_fam"/>
</dbReference>
<sequence length="213" mass="24187">MIRIKVCGITNERDALWAAGLGVDALGFIFAESPRRVHPEVVKKIVSLLPPFVSRVGVFVNEDEEKVMKIARTCSLTSLQFHGEEPPSYCEKFKGWKVIKSFRVKDERILKEILSYKVDAYLLDTYSADKRGGTGKTFNWEIAKKVNSLGVPVILSGGLNPENVVQAIVKVKPYAVDVNSGVEKEKGEKDYQKLKDFVRKVRNFYFTHEFDIR</sequence>
<comment type="catalytic activity">
    <reaction evidence="1 10">
        <text>N-(5-phospho-beta-D-ribosyl)anthranilate = 1-(2-carboxyphenylamino)-1-deoxy-D-ribulose 5-phosphate</text>
        <dbReference type="Rhea" id="RHEA:21540"/>
        <dbReference type="ChEBI" id="CHEBI:18277"/>
        <dbReference type="ChEBI" id="CHEBI:58613"/>
        <dbReference type="EC" id="5.3.1.24"/>
    </reaction>
</comment>
<dbReference type="PANTHER" id="PTHR42894">
    <property type="entry name" value="N-(5'-PHOSPHORIBOSYL)ANTHRANILATE ISOMERASE"/>
    <property type="match status" value="1"/>
</dbReference>
<name>A0A497E5G4_UNCAE</name>
<dbReference type="HAMAP" id="MF_00135">
    <property type="entry name" value="PRAI"/>
    <property type="match status" value="1"/>
</dbReference>
<dbReference type="EMBL" id="QMPZ01000016">
    <property type="protein sequence ID" value="RLE10148.1"/>
    <property type="molecule type" value="Genomic_DNA"/>
</dbReference>
<evidence type="ECO:0000256" key="3">
    <source>
        <dbReference type="ARBA" id="ARBA00007571"/>
    </source>
</evidence>
<accession>A0A497E5G4</accession>
<dbReference type="NCBIfam" id="NF002298">
    <property type="entry name" value="PRK01222.1-4"/>
    <property type="match status" value="1"/>
</dbReference>
<evidence type="ECO:0000256" key="2">
    <source>
        <dbReference type="ARBA" id="ARBA00004664"/>
    </source>
</evidence>
<dbReference type="InterPro" id="IPR011060">
    <property type="entry name" value="RibuloseP-bd_barrel"/>
</dbReference>
<keyword evidence="6 10" id="KW-0028">Amino-acid biosynthesis</keyword>
<evidence type="ECO:0000256" key="4">
    <source>
        <dbReference type="ARBA" id="ARBA00012572"/>
    </source>
</evidence>
<comment type="caution">
    <text evidence="12">The sequence shown here is derived from an EMBL/GenBank/DDBJ whole genome shotgun (WGS) entry which is preliminary data.</text>
</comment>
<dbReference type="InterPro" id="IPR001240">
    <property type="entry name" value="PRAI_dom"/>
</dbReference>
<dbReference type="SUPFAM" id="SSF51366">
    <property type="entry name" value="Ribulose-phoshate binding barrel"/>
    <property type="match status" value="1"/>
</dbReference>
<dbReference type="UniPathway" id="UPA00035">
    <property type="reaction ID" value="UER00042"/>
</dbReference>
<dbReference type="FunFam" id="3.20.20.70:FF:000075">
    <property type="entry name" value="Tryptophan biosynthesis protein TRP1"/>
    <property type="match status" value="1"/>
</dbReference>
<evidence type="ECO:0000259" key="11">
    <source>
        <dbReference type="Pfam" id="PF00697"/>
    </source>
</evidence>
<comment type="similarity">
    <text evidence="3 10">Belongs to the TrpF family.</text>
</comment>
<keyword evidence="9 10" id="KW-0413">Isomerase</keyword>
<gene>
    <name evidence="10" type="primary">trpF</name>
    <name evidence="12" type="ORF">DRJ00_02305</name>
</gene>
<dbReference type="Gene3D" id="3.20.20.70">
    <property type="entry name" value="Aldolase class I"/>
    <property type="match status" value="1"/>
</dbReference>
<evidence type="ECO:0000256" key="1">
    <source>
        <dbReference type="ARBA" id="ARBA00001164"/>
    </source>
</evidence>
<dbReference type="InterPro" id="IPR013785">
    <property type="entry name" value="Aldolase_TIM"/>
</dbReference>
<dbReference type="Proteomes" id="UP000279422">
    <property type="component" value="Unassembled WGS sequence"/>
</dbReference>
<feature type="domain" description="N-(5'phosphoribosyl) anthranilate isomerase (PRAI)" evidence="11">
    <location>
        <begin position="5"/>
        <end position="199"/>
    </location>
</feature>
<evidence type="ECO:0000256" key="8">
    <source>
        <dbReference type="ARBA" id="ARBA00023141"/>
    </source>
</evidence>
<protein>
    <recommendedName>
        <fullName evidence="5 10">N-(5'-phosphoribosyl)anthranilate isomerase</fullName>
        <shortName evidence="10">PRAI</shortName>
        <ecNumber evidence="4 10">5.3.1.24</ecNumber>
    </recommendedName>
</protein>